<keyword evidence="5 7" id="KW-0472">Membrane</keyword>
<name>A0A835UIV1_VANPL</name>
<reference evidence="8 9" key="1">
    <citation type="journal article" date="2020" name="Nat. Food">
        <title>A phased Vanilla planifolia genome enables genetic improvement of flavour and production.</title>
        <authorList>
            <person name="Hasing T."/>
            <person name="Tang H."/>
            <person name="Brym M."/>
            <person name="Khazi F."/>
            <person name="Huang T."/>
            <person name="Chambers A.H."/>
        </authorList>
    </citation>
    <scope>NUCLEOTIDE SEQUENCE [LARGE SCALE GENOMIC DNA]</scope>
    <source>
        <tissue evidence="8">Leaf</tissue>
    </source>
</reference>
<evidence type="ECO:0000256" key="5">
    <source>
        <dbReference type="ARBA" id="ARBA00023136"/>
    </source>
</evidence>
<accession>A0A835UIV1</accession>
<comment type="caution">
    <text evidence="8">The sequence shown here is derived from an EMBL/GenBank/DDBJ whole genome shotgun (WGS) entry which is preliminary data.</text>
</comment>
<evidence type="ECO:0000313" key="9">
    <source>
        <dbReference type="Proteomes" id="UP000639772"/>
    </source>
</evidence>
<protein>
    <submittedName>
        <fullName evidence="8">Uncharacterized protein</fullName>
    </submittedName>
</protein>
<dbReference type="EMBL" id="JADCNM010000010">
    <property type="protein sequence ID" value="KAG0464754.1"/>
    <property type="molecule type" value="Genomic_DNA"/>
</dbReference>
<evidence type="ECO:0000256" key="1">
    <source>
        <dbReference type="ARBA" id="ARBA00004141"/>
    </source>
</evidence>
<dbReference type="InterPro" id="IPR045861">
    <property type="entry name" value="CorA_cytoplasmic_dom"/>
</dbReference>
<feature type="transmembrane region" description="Helical" evidence="7">
    <location>
        <begin position="406"/>
        <end position="430"/>
    </location>
</feature>
<evidence type="ECO:0000313" key="8">
    <source>
        <dbReference type="EMBL" id="KAG0464754.1"/>
    </source>
</evidence>
<dbReference type="GO" id="GO:0016020">
    <property type="term" value="C:membrane"/>
    <property type="evidence" value="ECO:0007669"/>
    <property type="project" value="UniProtKB-SubCell"/>
</dbReference>
<comment type="similarity">
    <text evidence="2">Belongs to the CorA metal ion transporter (MIT) (TC 1.A.35) family.</text>
</comment>
<dbReference type="Proteomes" id="UP000639772">
    <property type="component" value="Chromosome 10"/>
</dbReference>
<dbReference type="PANTHER" id="PTHR47468:SF1">
    <property type="entry name" value="OS08G0130000 PROTEIN"/>
    <property type="match status" value="1"/>
</dbReference>
<comment type="subcellular location">
    <subcellularLocation>
        <location evidence="1">Membrane</location>
        <topology evidence="1">Multi-pass membrane protein</topology>
    </subcellularLocation>
</comment>
<dbReference type="InterPro" id="IPR045863">
    <property type="entry name" value="CorA_TM1_TM2"/>
</dbReference>
<dbReference type="PANTHER" id="PTHR47468">
    <property type="entry name" value="OS08G0130000 PROTEIN"/>
    <property type="match status" value="1"/>
</dbReference>
<dbReference type="Pfam" id="PF01544">
    <property type="entry name" value="CorA"/>
    <property type="match status" value="1"/>
</dbReference>
<sequence>MLNALSSDAFREPNCDEKDLSSGFSVVLCSPNCGAISMELNRAVSEEDRKLFPENSPAGADADPDSEAGESLLSSQCNHHGLRRGLSISSPLSVRRRAYRFDGQGDFFSRDWDLAEADASPPEFNWFHVDLPKGNQKLSVSAQLLIDALCPPLKLQDILSLVSNGPFCANVNGALIFRVNSPGPATSDFTLRLAARVTEAAVITVSLGRVPRLGFSPTGQSLLSRSLLLNTAGLTRTRKRRAGSTGIVIREHVLEFLLTMNHSEEADNPVPRSVSDLVVHIIDTHVDHVQDIVTRLEMELDSVEIELDKGGSALKKQMLDNRRFPKMHLDLQRLIQVVSHGEQVFPRVKEKCAAKSWFQNENIVALEELIGRLRRLKENLGFIVNRVAAIQAGLDSWQAEQINRKLYYLSFLSLIFLPLSIVTGVFGMNVGGVPWTGQEDPKLKDGFRNVMLLCAAMLLLLLTAFTFPMIYARFSAWRKQTALKRSWSLNRKSFLKRTLRRGAFQGGDGYVRL</sequence>
<proteinExistence type="inferred from homology"/>
<feature type="region of interest" description="Disordered" evidence="6">
    <location>
        <begin position="47"/>
        <end position="73"/>
    </location>
</feature>
<evidence type="ECO:0000256" key="7">
    <source>
        <dbReference type="SAM" id="Phobius"/>
    </source>
</evidence>
<evidence type="ECO:0000256" key="4">
    <source>
        <dbReference type="ARBA" id="ARBA00022989"/>
    </source>
</evidence>
<feature type="transmembrane region" description="Helical" evidence="7">
    <location>
        <begin position="450"/>
        <end position="471"/>
    </location>
</feature>
<dbReference type="InterPro" id="IPR002523">
    <property type="entry name" value="MgTranspt_CorA/ZnTranspt_ZntB"/>
</dbReference>
<dbReference type="OrthoDB" id="165352at2759"/>
<dbReference type="GO" id="GO:0046873">
    <property type="term" value="F:metal ion transmembrane transporter activity"/>
    <property type="evidence" value="ECO:0007669"/>
    <property type="project" value="InterPro"/>
</dbReference>
<dbReference type="SUPFAM" id="SSF143865">
    <property type="entry name" value="CorA soluble domain-like"/>
    <property type="match status" value="1"/>
</dbReference>
<evidence type="ECO:0000256" key="2">
    <source>
        <dbReference type="ARBA" id="ARBA00009765"/>
    </source>
</evidence>
<organism evidence="8 9">
    <name type="scientific">Vanilla planifolia</name>
    <name type="common">Vanilla</name>
    <dbReference type="NCBI Taxonomy" id="51239"/>
    <lineage>
        <taxon>Eukaryota</taxon>
        <taxon>Viridiplantae</taxon>
        <taxon>Streptophyta</taxon>
        <taxon>Embryophyta</taxon>
        <taxon>Tracheophyta</taxon>
        <taxon>Spermatophyta</taxon>
        <taxon>Magnoliopsida</taxon>
        <taxon>Liliopsida</taxon>
        <taxon>Asparagales</taxon>
        <taxon>Orchidaceae</taxon>
        <taxon>Vanilloideae</taxon>
        <taxon>Vanilleae</taxon>
        <taxon>Vanilla</taxon>
    </lineage>
</organism>
<evidence type="ECO:0000256" key="6">
    <source>
        <dbReference type="SAM" id="MobiDB-lite"/>
    </source>
</evidence>
<evidence type="ECO:0000256" key="3">
    <source>
        <dbReference type="ARBA" id="ARBA00022692"/>
    </source>
</evidence>
<keyword evidence="3 7" id="KW-0812">Transmembrane</keyword>
<dbReference type="SUPFAM" id="SSF144083">
    <property type="entry name" value="Magnesium transport protein CorA, transmembrane region"/>
    <property type="match status" value="1"/>
</dbReference>
<dbReference type="AlphaFoldDB" id="A0A835UIV1"/>
<keyword evidence="4 7" id="KW-1133">Transmembrane helix</keyword>
<dbReference type="Gene3D" id="1.20.58.340">
    <property type="entry name" value="Magnesium transport protein CorA, transmembrane region"/>
    <property type="match status" value="2"/>
</dbReference>
<gene>
    <name evidence="8" type="ORF">HPP92_018918</name>
</gene>